<dbReference type="STRING" id="554343.AS194_02870"/>
<dbReference type="EC" id="3.1.1.4" evidence="6 20"/>
<evidence type="ECO:0000256" key="15">
    <source>
        <dbReference type="ARBA" id="ARBA00023098"/>
    </source>
</evidence>
<evidence type="ECO:0000256" key="12">
    <source>
        <dbReference type="ARBA" id="ARBA00022801"/>
    </source>
</evidence>
<keyword evidence="22" id="KW-1185">Reference proteome</keyword>
<feature type="active site" description="Nucleophile" evidence="18">
    <location>
        <position position="338"/>
    </location>
</feature>
<keyword evidence="16" id="KW-0472">Membrane</keyword>
<protein>
    <recommendedName>
        <fullName evidence="7 20">Phospholipase A1</fullName>
        <ecNumber evidence="5 20">3.1.1.32</ecNumber>
        <ecNumber evidence="6 20">3.1.1.4</ecNumber>
    </recommendedName>
    <alternativeName>
        <fullName evidence="20">Phosphatidylcholine 1-acylhydrolase</fullName>
    </alternativeName>
</protein>
<dbReference type="PANTHER" id="PTHR40457">
    <property type="entry name" value="PHOSPHOLIPASE A1"/>
    <property type="match status" value="1"/>
</dbReference>
<evidence type="ECO:0000256" key="18">
    <source>
        <dbReference type="PIRSR" id="PIRSR603187-1"/>
    </source>
</evidence>
<keyword evidence="9" id="KW-0812">Transmembrane</keyword>
<evidence type="ECO:0000256" key="1">
    <source>
        <dbReference type="ARBA" id="ARBA00000111"/>
    </source>
</evidence>
<evidence type="ECO:0000256" key="20">
    <source>
        <dbReference type="RuleBase" id="RU366027"/>
    </source>
</evidence>
<dbReference type="EC" id="3.1.1.32" evidence="5 20"/>
<evidence type="ECO:0000256" key="16">
    <source>
        <dbReference type="ARBA" id="ARBA00023136"/>
    </source>
</evidence>
<evidence type="ECO:0000313" key="22">
    <source>
        <dbReference type="Proteomes" id="UP000051202"/>
    </source>
</evidence>
<evidence type="ECO:0000256" key="8">
    <source>
        <dbReference type="ARBA" id="ARBA00022452"/>
    </source>
</evidence>
<evidence type="ECO:0000256" key="14">
    <source>
        <dbReference type="ARBA" id="ARBA00022963"/>
    </source>
</evidence>
<keyword evidence="8" id="KW-1134">Transmembrane beta strand</keyword>
<dbReference type="GO" id="GO:0009279">
    <property type="term" value="C:cell outer membrane"/>
    <property type="evidence" value="ECO:0007669"/>
    <property type="project" value="UniProtKB-SubCell"/>
</dbReference>
<dbReference type="GO" id="GO:0008970">
    <property type="term" value="F:phospholipase A1 activity"/>
    <property type="evidence" value="ECO:0007669"/>
    <property type="project" value="UniProtKB-EC"/>
</dbReference>
<reference evidence="21 22" key="1">
    <citation type="submission" date="2015-11" db="EMBL/GenBank/DDBJ databases">
        <title>Permanent draft genome of Psychrobacter piscatorii LQ58.</title>
        <authorList>
            <person name="Zhou M."/>
            <person name="Dong B."/>
            <person name="Liu Q."/>
        </authorList>
    </citation>
    <scope>NUCLEOTIDE SEQUENCE [LARGE SCALE GENOMIC DNA]</scope>
    <source>
        <strain evidence="21 22">LQ58</strain>
    </source>
</reference>
<comment type="catalytic activity">
    <reaction evidence="1 20">
        <text>a 1,2-diacyl-sn-glycero-3-phosphocholine + H2O = a 2-acyl-sn-glycero-3-phosphocholine + a fatty acid + H(+)</text>
        <dbReference type="Rhea" id="RHEA:18689"/>
        <dbReference type="ChEBI" id="CHEBI:15377"/>
        <dbReference type="ChEBI" id="CHEBI:15378"/>
        <dbReference type="ChEBI" id="CHEBI:28868"/>
        <dbReference type="ChEBI" id="CHEBI:57643"/>
        <dbReference type="ChEBI" id="CHEBI:57875"/>
        <dbReference type="EC" id="3.1.1.32"/>
    </reaction>
</comment>
<comment type="subunit">
    <text evidence="4 20">Homodimer; dimerization is reversible, and the dimeric form is the active one.</text>
</comment>
<feature type="binding site" description="in dimeric form" evidence="19">
    <location>
        <position position="346"/>
    </location>
    <ligand>
        <name>Ca(2+)</name>
        <dbReference type="ChEBI" id="CHEBI:29108"/>
        <label>1</label>
    </ligand>
</feature>
<comment type="subcellular location">
    <subcellularLocation>
        <location evidence="20">Cell outer membrane</location>
        <topology evidence="20">Multi-pass membrane protein</topology>
    </subcellularLocation>
    <text evidence="20">One of the very few enzymes located there.</text>
</comment>
<dbReference type="PRINTS" id="PR01486">
    <property type="entry name" value="PHPHLIPASEA1"/>
</dbReference>
<keyword evidence="15 20" id="KW-0443">Lipid metabolism</keyword>
<evidence type="ECO:0000256" key="4">
    <source>
        <dbReference type="ARBA" id="ARBA00011702"/>
    </source>
</evidence>
<feature type="binding site" description="in dimeric form" evidence="19">
    <location>
        <position position="299"/>
    </location>
    <ligand>
        <name>Ca(2+)</name>
        <dbReference type="ChEBI" id="CHEBI:29108"/>
        <label>1</label>
    </ligand>
</feature>
<feature type="active site" description="Proton acceptor" evidence="18">
    <location>
        <position position="336"/>
    </location>
</feature>
<evidence type="ECO:0000256" key="17">
    <source>
        <dbReference type="ARBA" id="ARBA00023237"/>
    </source>
</evidence>
<evidence type="ECO:0000256" key="7">
    <source>
        <dbReference type="ARBA" id="ARBA00021726"/>
    </source>
</evidence>
<dbReference type="InterPro" id="IPR003187">
    <property type="entry name" value="PLipase_A1"/>
</dbReference>
<dbReference type="RefSeq" id="WP_058025661.1">
    <property type="nucleotide sequence ID" value="NZ_LNDJ01000107.1"/>
</dbReference>
<comment type="function">
    <text evidence="20">Hydrolysis of phosphatidylcholine with phospholipase A2 (EC 3.1.1.4) and phospholipase A1 (EC 3.1.1.32) activities.</text>
</comment>
<comment type="similarity">
    <text evidence="3 20">Belongs to the phospholipase A1 family.</text>
</comment>
<feature type="signal peptide" evidence="20">
    <location>
        <begin position="1"/>
        <end position="47"/>
    </location>
</feature>
<keyword evidence="13 19" id="KW-0106">Calcium</keyword>
<evidence type="ECO:0000256" key="9">
    <source>
        <dbReference type="ARBA" id="ARBA00022692"/>
    </source>
</evidence>
<evidence type="ECO:0000256" key="5">
    <source>
        <dbReference type="ARBA" id="ARBA00013179"/>
    </source>
</evidence>
<evidence type="ECO:0000256" key="11">
    <source>
        <dbReference type="ARBA" id="ARBA00022729"/>
    </source>
</evidence>
<keyword evidence="11 20" id="KW-0732">Signal</keyword>
<proteinExistence type="inferred from homology"/>
<evidence type="ECO:0000313" key="21">
    <source>
        <dbReference type="EMBL" id="KRU21552.1"/>
    </source>
</evidence>
<organism evidence="21 22">
    <name type="scientific">Psychrobacter piscatorii</name>
    <dbReference type="NCBI Taxonomy" id="554343"/>
    <lineage>
        <taxon>Bacteria</taxon>
        <taxon>Pseudomonadati</taxon>
        <taxon>Pseudomonadota</taxon>
        <taxon>Gammaproteobacteria</taxon>
        <taxon>Moraxellales</taxon>
        <taxon>Moraxellaceae</taxon>
        <taxon>Psychrobacter</taxon>
    </lineage>
</organism>
<dbReference type="CDD" id="cd00541">
    <property type="entry name" value="OMPLA"/>
    <property type="match status" value="1"/>
</dbReference>
<dbReference type="Gene3D" id="2.40.230.10">
    <property type="entry name" value="Phospholipase A1"/>
    <property type="match status" value="1"/>
</dbReference>
<comment type="caution">
    <text evidence="21">The sequence shown here is derived from an EMBL/GenBank/DDBJ whole genome shotgun (WGS) entry which is preliminary data.</text>
</comment>
<keyword evidence="12 20" id="KW-0378">Hydrolase</keyword>
<feature type="chain" id="PRO_5019615252" description="Phospholipase A1" evidence="20">
    <location>
        <begin position="48"/>
        <end position="470"/>
    </location>
</feature>
<evidence type="ECO:0000256" key="3">
    <source>
        <dbReference type="ARBA" id="ARBA00010525"/>
    </source>
</evidence>
<feature type="binding site" description="in dimeric form" evidence="19">
    <location>
        <position position="382"/>
    </location>
    <ligand>
        <name>Ca(2+)</name>
        <dbReference type="ChEBI" id="CHEBI:29108"/>
        <label>1</label>
    </ligand>
</feature>
<dbReference type="GO" id="GO:0016042">
    <property type="term" value="P:lipid catabolic process"/>
    <property type="evidence" value="ECO:0007669"/>
    <property type="project" value="UniProtKB-KW"/>
</dbReference>
<dbReference type="GO" id="GO:0004623">
    <property type="term" value="F:phospholipase A2 activity"/>
    <property type="evidence" value="ECO:0007669"/>
    <property type="project" value="UniProtKB-EC"/>
</dbReference>
<keyword evidence="17 20" id="KW-0998">Cell outer membrane</keyword>
<comment type="catalytic activity">
    <reaction evidence="2 20">
        <text>a 1,2-diacyl-sn-glycero-3-phosphocholine + H2O = a 1-acyl-sn-glycero-3-phosphocholine + a fatty acid + H(+)</text>
        <dbReference type="Rhea" id="RHEA:15801"/>
        <dbReference type="ChEBI" id="CHEBI:15377"/>
        <dbReference type="ChEBI" id="CHEBI:15378"/>
        <dbReference type="ChEBI" id="CHEBI:28868"/>
        <dbReference type="ChEBI" id="CHEBI:57643"/>
        <dbReference type="ChEBI" id="CHEBI:58168"/>
        <dbReference type="EC" id="3.1.1.4"/>
    </reaction>
</comment>
<dbReference type="EMBL" id="LNDJ01000107">
    <property type="protein sequence ID" value="KRU21552.1"/>
    <property type="molecule type" value="Genomic_DNA"/>
</dbReference>
<dbReference type="Pfam" id="PF02253">
    <property type="entry name" value="PLA1"/>
    <property type="match status" value="1"/>
</dbReference>
<dbReference type="PANTHER" id="PTHR40457:SF1">
    <property type="entry name" value="PHOSPHOLIPASE A1"/>
    <property type="match status" value="1"/>
</dbReference>
<dbReference type="InterPro" id="IPR036541">
    <property type="entry name" value="PLipase_A1_sf"/>
</dbReference>
<evidence type="ECO:0000256" key="13">
    <source>
        <dbReference type="ARBA" id="ARBA00022837"/>
    </source>
</evidence>
<evidence type="ECO:0000256" key="6">
    <source>
        <dbReference type="ARBA" id="ARBA00013278"/>
    </source>
</evidence>
<keyword evidence="14 20" id="KW-0442">Lipid degradation</keyword>
<gene>
    <name evidence="21" type="ORF">AS194_02870</name>
</gene>
<evidence type="ECO:0000256" key="10">
    <source>
        <dbReference type="ARBA" id="ARBA00022723"/>
    </source>
</evidence>
<comment type="cofactor">
    <cofactor evidence="20">
        <name>Ca(2+)</name>
        <dbReference type="ChEBI" id="CHEBI:29108"/>
    </cofactor>
    <text evidence="20">Binds 1 Ca(2+) ion per monomer. In the dimeric form the Ca(2+) is bound by different amino acids with binding of each Ca(2+) shared with ligands coming from each monomer. The Ca(2+) ion may have a role in catalysis.</text>
</comment>
<dbReference type="Proteomes" id="UP000051202">
    <property type="component" value="Unassembled WGS sequence"/>
</dbReference>
<keyword evidence="10 19" id="KW-0479">Metal-binding</keyword>
<name>A0A0T6DNJ3_9GAMM</name>
<dbReference type="AlphaFoldDB" id="A0A0T6DNJ3"/>
<dbReference type="GO" id="GO:0046872">
    <property type="term" value="F:metal ion binding"/>
    <property type="evidence" value="ECO:0007669"/>
    <property type="project" value="UniProtKB-KW"/>
</dbReference>
<accession>A0A0T6DNJ3</accession>
<evidence type="ECO:0000256" key="19">
    <source>
        <dbReference type="PIRSR" id="PIRSR603187-2"/>
    </source>
</evidence>
<dbReference type="SUPFAM" id="SSF56931">
    <property type="entry name" value="Outer membrane phospholipase A (OMPLA)"/>
    <property type="match status" value="1"/>
</dbReference>
<sequence>MFAHITTQRQLQRTHVISRNASSRTLHTHLSIAVAIALSCTAVQVQAADNSQTYNELPVPEAAFEYETVEMPQSVTTQSGKVISKEFIAQQAKLFSECTQVQSSAARLACFDKVAEQGKTPSYTTTKQPVDLAKTFKTTISGNPQVVFVEENSTSTFSDESATANQQSTTNGLDTVTDNQQEAQVLENVGVTQADIEKYTPLSLAYDLDQNSERGTWTVRPYRPTYLLPLFYTFDPNLSPSTPSQEIEPFDSNDIRETELKFQLSLKSKVAEDLFDTSADLWFGYTQESHWQVYNEDNSRPFRATDYQPEIFLTQPVTADLPFGGRLRMLGAGAVHHSNGQDDPLSRSWNRAYLMAGAEWGKLSVIPRLWARVNGDSSSDDDNPDIEDYMGYGDIKFLYDLPAEQSISGTLRYNPSTNKGAAQIDYIYPLSENVNGMVQLFQGYGESIVDYNHENTSIGFGIVLNDWKGL</sequence>
<evidence type="ECO:0000256" key="2">
    <source>
        <dbReference type="ARBA" id="ARBA00001604"/>
    </source>
</evidence>